<comment type="subcellular location">
    <subcellularLocation>
        <location evidence="1">Cytoplasm</location>
    </subcellularLocation>
</comment>
<dbReference type="PATRIC" id="fig|1048808.3.peg.488"/>
<name>G2DA99_9GAMM</name>
<keyword evidence="5" id="KW-1185">Reference proteome</keyword>
<dbReference type="EMBL" id="AFOC01000009">
    <property type="protein sequence ID" value="EGV52409.1"/>
    <property type="molecule type" value="Genomic_DNA"/>
</dbReference>
<dbReference type="AlphaFoldDB" id="G2DA99"/>
<dbReference type="InterPro" id="IPR011129">
    <property type="entry name" value="CSD"/>
</dbReference>
<comment type="caution">
    <text evidence="4">The sequence shown here is derived from an EMBL/GenBank/DDBJ whole genome shotgun (WGS) entry which is preliminary data.</text>
</comment>
<protein>
    <submittedName>
        <fullName evidence="4">Cold-shock DNA-binding domain protein</fullName>
    </submittedName>
</protein>
<dbReference type="Pfam" id="PF00313">
    <property type="entry name" value="CSD"/>
    <property type="match status" value="1"/>
</dbReference>
<dbReference type="InterPro" id="IPR002059">
    <property type="entry name" value="CSP_DNA-bd"/>
</dbReference>
<dbReference type="InterPro" id="IPR012340">
    <property type="entry name" value="NA-bd_OB-fold"/>
</dbReference>
<organism evidence="4 5">
    <name type="scientific">endosymbiont of Riftia pachyptila</name>
    <name type="common">vent Ph05</name>
    <dbReference type="NCBI Taxonomy" id="1048808"/>
    <lineage>
        <taxon>Bacteria</taxon>
        <taxon>Pseudomonadati</taxon>
        <taxon>Pseudomonadota</taxon>
        <taxon>Gammaproteobacteria</taxon>
        <taxon>sulfur-oxidizing symbionts</taxon>
    </lineage>
</organism>
<evidence type="ECO:0000259" key="3">
    <source>
        <dbReference type="PROSITE" id="PS51857"/>
    </source>
</evidence>
<evidence type="ECO:0000313" key="4">
    <source>
        <dbReference type="EMBL" id="EGV52409.1"/>
    </source>
</evidence>
<dbReference type="FunFam" id="2.40.50.140:FF:000006">
    <property type="entry name" value="Cold shock protein CspC"/>
    <property type="match status" value="1"/>
</dbReference>
<dbReference type="SMART" id="SM00357">
    <property type="entry name" value="CSP"/>
    <property type="match status" value="1"/>
</dbReference>
<dbReference type="Proteomes" id="UP000004491">
    <property type="component" value="Unassembled WGS sequence"/>
</dbReference>
<keyword evidence="4" id="KW-0238">DNA-binding</keyword>
<dbReference type="PANTHER" id="PTHR46565:SF20">
    <property type="entry name" value="COLD SHOCK DOMAIN-CONTAINING PROTEIN 4"/>
    <property type="match status" value="1"/>
</dbReference>
<proteinExistence type="predicted"/>
<evidence type="ECO:0000256" key="2">
    <source>
        <dbReference type="ARBA" id="ARBA00022490"/>
    </source>
</evidence>
<dbReference type="PRINTS" id="PR00050">
    <property type="entry name" value="COLDSHOCK"/>
</dbReference>
<dbReference type="SUPFAM" id="SSF50249">
    <property type="entry name" value="Nucleic acid-binding proteins"/>
    <property type="match status" value="1"/>
</dbReference>
<dbReference type="GO" id="GO:0005829">
    <property type="term" value="C:cytosol"/>
    <property type="evidence" value="ECO:0007669"/>
    <property type="project" value="UniProtKB-ARBA"/>
</dbReference>
<feature type="domain" description="CSD" evidence="3">
    <location>
        <begin position="19"/>
        <end position="84"/>
    </location>
</feature>
<dbReference type="PROSITE" id="PS51857">
    <property type="entry name" value="CSD_2"/>
    <property type="match status" value="1"/>
</dbReference>
<evidence type="ECO:0000256" key="1">
    <source>
        <dbReference type="ARBA" id="ARBA00004496"/>
    </source>
</evidence>
<evidence type="ECO:0000313" key="5">
    <source>
        <dbReference type="Proteomes" id="UP000004491"/>
    </source>
</evidence>
<keyword evidence="2" id="KW-0963">Cytoplasm</keyword>
<accession>G2DA99</accession>
<gene>
    <name evidence="4" type="ORF">Rifp1Sym_ai00060</name>
</gene>
<dbReference type="Gene3D" id="2.40.50.140">
    <property type="entry name" value="Nucleic acid-binding proteins"/>
    <property type="match status" value="1"/>
</dbReference>
<dbReference type="PANTHER" id="PTHR46565">
    <property type="entry name" value="COLD SHOCK DOMAIN PROTEIN 2"/>
    <property type="match status" value="1"/>
</dbReference>
<reference evidence="4" key="1">
    <citation type="journal article" date="2011" name="ISME J.">
        <title>The endosymbionts of the deep-sea tubeworms Riftia pachyptila and Tevnia jerichonana share an identical physiology as revealed by proteogenomic analyses.</title>
        <authorList>
            <person name="Gardebrecht A."/>
            <person name="Markert S."/>
            <person name="Felbeck H."/>
            <person name="Thuermer A."/>
            <person name="Albrecht D."/>
            <person name="Wollherr A."/>
            <person name="Kabisch J."/>
            <person name="Lehmann R."/>
            <person name="Daniel R."/>
            <person name="Liesegang H."/>
            <person name="Hecker M."/>
            <person name="Sievert S.M."/>
            <person name="Schweder T."/>
        </authorList>
    </citation>
    <scope>NUCLEOTIDE SEQUENCE [LARGE SCALE GENOMIC DNA]</scope>
</reference>
<dbReference type="CDD" id="cd04458">
    <property type="entry name" value="CSP_CDS"/>
    <property type="match status" value="1"/>
</dbReference>
<sequence>MQTTNNCLISGKNVRSFDMSTGVVKWFNNAKGYGFVTPDDGDVDIFVHFSSITMEGYKTLKEGQKVEFEINQGPKGLHAVNIQHVSQ</sequence>
<dbReference type="GO" id="GO:0003677">
    <property type="term" value="F:DNA binding"/>
    <property type="evidence" value="ECO:0007669"/>
    <property type="project" value="UniProtKB-KW"/>
</dbReference>